<sequence length="211" mass="23174">MVNVKSLLFAASALLSGIAAAPFPSSGLEAHATDTVAVESRHLNAPHGLERRTLARGQTTTPMDMRENQWIYGSSVKRQNLDAIAITDLSGCTVLVFWDKDWWPSAFHLLCGNEEADAQEAYSRIDEMGGGLDDNGISIAYSHQQYLDATIRGLKAYNPDAERKIINRQFYDWANIKSLRPGNRVTMTIHRGSNVLQQTDAPGTSNQPGGK</sequence>
<dbReference type="EMBL" id="MU003501">
    <property type="protein sequence ID" value="KAF2472670.1"/>
    <property type="molecule type" value="Genomic_DNA"/>
</dbReference>
<evidence type="ECO:0000313" key="2">
    <source>
        <dbReference type="Proteomes" id="UP000799755"/>
    </source>
</evidence>
<proteinExistence type="predicted"/>
<dbReference type="Proteomes" id="UP000799755">
    <property type="component" value="Unassembled WGS sequence"/>
</dbReference>
<gene>
    <name evidence="1" type="ORF">BDR25DRAFT_10860</name>
</gene>
<accession>A0ACB6R2W4</accession>
<protein>
    <submittedName>
        <fullName evidence="1">Uncharacterized protein</fullName>
    </submittedName>
</protein>
<organism evidence="1 2">
    <name type="scientific">Lindgomyces ingoldianus</name>
    <dbReference type="NCBI Taxonomy" id="673940"/>
    <lineage>
        <taxon>Eukaryota</taxon>
        <taxon>Fungi</taxon>
        <taxon>Dikarya</taxon>
        <taxon>Ascomycota</taxon>
        <taxon>Pezizomycotina</taxon>
        <taxon>Dothideomycetes</taxon>
        <taxon>Pleosporomycetidae</taxon>
        <taxon>Pleosporales</taxon>
        <taxon>Lindgomycetaceae</taxon>
        <taxon>Lindgomyces</taxon>
    </lineage>
</organism>
<reference evidence="1" key="1">
    <citation type="journal article" date="2020" name="Stud. Mycol.">
        <title>101 Dothideomycetes genomes: a test case for predicting lifestyles and emergence of pathogens.</title>
        <authorList>
            <person name="Haridas S."/>
            <person name="Albert R."/>
            <person name="Binder M."/>
            <person name="Bloem J."/>
            <person name="Labutti K."/>
            <person name="Salamov A."/>
            <person name="Andreopoulos B."/>
            <person name="Baker S."/>
            <person name="Barry K."/>
            <person name="Bills G."/>
            <person name="Bluhm B."/>
            <person name="Cannon C."/>
            <person name="Castanera R."/>
            <person name="Culley D."/>
            <person name="Daum C."/>
            <person name="Ezra D."/>
            <person name="Gonzalez J."/>
            <person name="Henrissat B."/>
            <person name="Kuo A."/>
            <person name="Liang C."/>
            <person name="Lipzen A."/>
            <person name="Lutzoni F."/>
            <person name="Magnuson J."/>
            <person name="Mondo S."/>
            <person name="Nolan M."/>
            <person name="Ohm R."/>
            <person name="Pangilinan J."/>
            <person name="Park H.-J."/>
            <person name="Ramirez L."/>
            <person name="Alfaro M."/>
            <person name="Sun H."/>
            <person name="Tritt A."/>
            <person name="Yoshinaga Y."/>
            <person name="Zwiers L.-H."/>
            <person name="Turgeon B."/>
            <person name="Goodwin S."/>
            <person name="Spatafora J."/>
            <person name="Crous P."/>
            <person name="Grigoriev I."/>
        </authorList>
    </citation>
    <scope>NUCLEOTIDE SEQUENCE</scope>
    <source>
        <strain evidence="1">ATCC 200398</strain>
    </source>
</reference>
<evidence type="ECO:0000313" key="1">
    <source>
        <dbReference type="EMBL" id="KAF2472670.1"/>
    </source>
</evidence>
<name>A0ACB6R2W4_9PLEO</name>
<keyword evidence="2" id="KW-1185">Reference proteome</keyword>
<comment type="caution">
    <text evidence="1">The sequence shown here is derived from an EMBL/GenBank/DDBJ whole genome shotgun (WGS) entry which is preliminary data.</text>
</comment>